<proteinExistence type="predicted"/>
<evidence type="ECO:0000256" key="1">
    <source>
        <dbReference type="SAM" id="MobiDB-lite"/>
    </source>
</evidence>
<gene>
    <name evidence="2" type="ORF">Rsub_10164</name>
</gene>
<organism evidence="2 3">
    <name type="scientific">Raphidocelis subcapitata</name>
    <dbReference type="NCBI Taxonomy" id="307507"/>
    <lineage>
        <taxon>Eukaryota</taxon>
        <taxon>Viridiplantae</taxon>
        <taxon>Chlorophyta</taxon>
        <taxon>core chlorophytes</taxon>
        <taxon>Chlorophyceae</taxon>
        <taxon>CS clade</taxon>
        <taxon>Sphaeropleales</taxon>
        <taxon>Selenastraceae</taxon>
        <taxon>Raphidocelis</taxon>
    </lineage>
</organism>
<name>A0A2V0PI03_9CHLO</name>
<evidence type="ECO:0000313" key="2">
    <source>
        <dbReference type="EMBL" id="GBF97563.1"/>
    </source>
</evidence>
<comment type="caution">
    <text evidence="2">The sequence shown here is derived from an EMBL/GenBank/DDBJ whole genome shotgun (WGS) entry which is preliminary data.</text>
</comment>
<sequence>MEIDDEASSMAGPSTARRPARPRASPPSPPAAPAVPPQRDAGKPTKSSKRRARRKSKRAAELMAKALAAPAQPGSPRLQLKLQKGRGSKICGPCQKVMVLLIDGLKLSGEARGTLKAAAAAALDGVLRGEVDPSQPAGPAGSG</sequence>
<keyword evidence="3" id="KW-1185">Reference proteome</keyword>
<feature type="compositionally biased region" description="Basic residues" evidence="1">
    <location>
        <begin position="46"/>
        <end position="57"/>
    </location>
</feature>
<dbReference type="EMBL" id="BDRX01000102">
    <property type="protein sequence ID" value="GBF97563.1"/>
    <property type="molecule type" value="Genomic_DNA"/>
</dbReference>
<dbReference type="Proteomes" id="UP000247498">
    <property type="component" value="Unassembled WGS sequence"/>
</dbReference>
<dbReference type="AlphaFoldDB" id="A0A2V0PI03"/>
<accession>A0A2V0PI03</accession>
<feature type="region of interest" description="Disordered" evidence="1">
    <location>
        <begin position="1"/>
        <end position="61"/>
    </location>
</feature>
<feature type="compositionally biased region" description="Pro residues" evidence="1">
    <location>
        <begin position="24"/>
        <end position="36"/>
    </location>
</feature>
<dbReference type="InParanoid" id="A0A2V0PI03"/>
<protein>
    <submittedName>
        <fullName evidence="2">Uncharacterized protein</fullName>
    </submittedName>
</protein>
<reference evidence="2 3" key="1">
    <citation type="journal article" date="2018" name="Sci. Rep.">
        <title>Raphidocelis subcapitata (=Pseudokirchneriella subcapitata) provides an insight into genome evolution and environmental adaptations in the Sphaeropleales.</title>
        <authorList>
            <person name="Suzuki S."/>
            <person name="Yamaguchi H."/>
            <person name="Nakajima N."/>
            <person name="Kawachi M."/>
        </authorList>
    </citation>
    <scope>NUCLEOTIDE SEQUENCE [LARGE SCALE GENOMIC DNA]</scope>
    <source>
        <strain evidence="2 3">NIES-35</strain>
    </source>
</reference>
<evidence type="ECO:0000313" key="3">
    <source>
        <dbReference type="Proteomes" id="UP000247498"/>
    </source>
</evidence>